<evidence type="ECO:0000256" key="1">
    <source>
        <dbReference type="SAM" id="MobiDB-lite"/>
    </source>
</evidence>
<dbReference type="EnsemblPlants" id="OBART06G26050.1">
    <property type="protein sequence ID" value="OBART06G26050.1"/>
    <property type="gene ID" value="OBART06G26050"/>
</dbReference>
<dbReference type="Gramene" id="OBART06G26050.1">
    <property type="protein sequence ID" value="OBART06G26050.1"/>
    <property type="gene ID" value="OBART06G26050"/>
</dbReference>
<dbReference type="Proteomes" id="UP000026960">
    <property type="component" value="Chromosome 6"/>
</dbReference>
<organism evidence="2">
    <name type="scientific">Oryza barthii</name>
    <dbReference type="NCBI Taxonomy" id="65489"/>
    <lineage>
        <taxon>Eukaryota</taxon>
        <taxon>Viridiplantae</taxon>
        <taxon>Streptophyta</taxon>
        <taxon>Embryophyta</taxon>
        <taxon>Tracheophyta</taxon>
        <taxon>Spermatophyta</taxon>
        <taxon>Magnoliopsida</taxon>
        <taxon>Liliopsida</taxon>
        <taxon>Poales</taxon>
        <taxon>Poaceae</taxon>
        <taxon>BOP clade</taxon>
        <taxon>Oryzoideae</taxon>
        <taxon>Oryzeae</taxon>
        <taxon>Oryzinae</taxon>
        <taxon>Oryza</taxon>
    </lineage>
</organism>
<dbReference type="PaxDb" id="65489-OBART06G26050.1"/>
<reference evidence="2" key="2">
    <citation type="submission" date="2015-03" db="UniProtKB">
        <authorList>
            <consortium name="EnsemblPlants"/>
        </authorList>
    </citation>
    <scope>IDENTIFICATION</scope>
</reference>
<evidence type="ECO:0000313" key="2">
    <source>
        <dbReference type="EnsemblPlants" id="OBART06G26050.1"/>
    </source>
</evidence>
<evidence type="ECO:0000313" key="3">
    <source>
        <dbReference type="Proteomes" id="UP000026960"/>
    </source>
</evidence>
<name>A0A0D3GKC2_9ORYZ</name>
<keyword evidence="3" id="KW-1185">Reference proteome</keyword>
<dbReference type="HOGENOM" id="CLU_183315_0_0_1"/>
<proteinExistence type="predicted"/>
<sequence length="97" mass="11260">MAVTQESGRGQQGGRKREDPWPTSQWRMWAPFSNRRRRRADPHLRITWGVVGARVSPPLRRRRDAFAREADEQSAMSKKVSIGKNITAYGWPICKRI</sequence>
<reference evidence="2" key="1">
    <citation type="journal article" date="2009" name="Rice">
        <title>De Novo Next Generation Sequencing of Plant Genomes.</title>
        <authorList>
            <person name="Rounsley S."/>
            <person name="Marri P.R."/>
            <person name="Yu Y."/>
            <person name="He R."/>
            <person name="Sisneros N."/>
            <person name="Goicoechea J.L."/>
            <person name="Lee S.J."/>
            <person name="Angelova A."/>
            <person name="Kudrna D."/>
            <person name="Luo M."/>
            <person name="Affourtit J."/>
            <person name="Desany B."/>
            <person name="Knight J."/>
            <person name="Niazi F."/>
            <person name="Egholm M."/>
            <person name="Wing R.A."/>
        </authorList>
    </citation>
    <scope>NUCLEOTIDE SEQUENCE [LARGE SCALE GENOMIC DNA]</scope>
    <source>
        <strain evidence="2">cv. IRGC 105608</strain>
    </source>
</reference>
<protein>
    <submittedName>
        <fullName evidence="2">Uncharacterized protein</fullName>
    </submittedName>
</protein>
<feature type="region of interest" description="Disordered" evidence="1">
    <location>
        <begin position="1"/>
        <end position="24"/>
    </location>
</feature>
<accession>A0A0D3GKC2</accession>
<dbReference type="AlphaFoldDB" id="A0A0D3GKC2"/>